<evidence type="ECO:0000313" key="2">
    <source>
        <dbReference type="EMBL" id="CCE24125.1"/>
    </source>
</evidence>
<organism evidence="2 3">
    <name type="scientific">Methylotuvimicrobium alcaliphilum (strain DSM 19304 / NCIMB 14124 / VKM B-2133 / 20Z)</name>
    <name type="common">Methylomicrobium alcaliphilum</name>
    <dbReference type="NCBI Taxonomy" id="1091494"/>
    <lineage>
        <taxon>Bacteria</taxon>
        <taxon>Pseudomonadati</taxon>
        <taxon>Pseudomonadota</taxon>
        <taxon>Gammaproteobacteria</taxon>
        <taxon>Methylococcales</taxon>
        <taxon>Methylococcaceae</taxon>
        <taxon>Methylotuvimicrobium</taxon>
    </lineage>
</organism>
<evidence type="ECO:0000313" key="3">
    <source>
        <dbReference type="Proteomes" id="UP000008315"/>
    </source>
</evidence>
<dbReference type="PANTHER" id="PTHR32063:SF33">
    <property type="entry name" value="RND SUPERFAMILY EFFLUX PUMP PERMEASE COMPONENT"/>
    <property type="match status" value="1"/>
</dbReference>
<dbReference type="SUPFAM" id="SSF82693">
    <property type="entry name" value="Multidrug efflux transporter AcrB pore domain, PN1, PN2, PC1 and PC2 subdomains"/>
    <property type="match status" value="2"/>
</dbReference>
<keyword evidence="1" id="KW-1133">Transmembrane helix</keyword>
<dbReference type="PANTHER" id="PTHR32063">
    <property type="match status" value="1"/>
</dbReference>
<dbReference type="PRINTS" id="PR00702">
    <property type="entry name" value="ACRIFLAVINRP"/>
</dbReference>
<dbReference type="STRING" id="1091494.MEALZ_2445"/>
<dbReference type="Gene3D" id="1.20.1640.10">
    <property type="entry name" value="Multidrug efflux transporter AcrB transmembrane domain"/>
    <property type="match status" value="2"/>
</dbReference>
<dbReference type="HOGENOM" id="CLU_002755_1_2_6"/>
<feature type="transmembrane region" description="Helical" evidence="1">
    <location>
        <begin position="435"/>
        <end position="456"/>
    </location>
</feature>
<dbReference type="GO" id="GO:0005886">
    <property type="term" value="C:plasma membrane"/>
    <property type="evidence" value="ECO:0007669"/>
    <property type="project" value="TreeGrafter"/>
</dbReference>
<dbReference type="Pfam" id="PF00873">
    <property type="entry name" value="ACR_tran"/>
    <property type="match status" value="1"/>
</dbReference>
<dbReference type="GO" id="GO:0042910">
    <property type="term" value="F:xenobiotic transmembrane transporter activity"/>
    <property type="evidence" value="ECO:0007669"/>
    <property type="project" value="TreeGrafter"/>
</dbReference>
<dbReference type="Gene3D" id="3.30.70.1320">
    <property type="entry name" value="Multidrug efflux transporter AcrB pore domain like"/>
    <property type="match status" value="1"/>
</dbReference>
<dbReference type="Gene3D" id="3.30.2090.10">
    <property type="entry name" value="Multidrug efflux transporter AcrB TolC docking domain, DN and DC subdomains"/>
    <property type="match status" value="2"/>
</dbReference>
<dbReference type="Gene3D" id="3.30.70.1430">
    <property type="entry name" value="Multidrug efflux transporter AcrB pore domain"/>
    <property type="match status" value="2"/>
</dbReference>
<feature type="transmembrane region" description="Helical" evidence="1">
    <location>
        <begin position="338"/>
        <end position="357"/>
    </location>
</feature>
<dbReference type="Gene3D" id="3.30.70.1440">
    <property type="entry name" value="Multidrug efflux transporter AcrB pore domain"/>
    <property type="match status" value="1"/>
</dbReference>
<feature type="transmembrane region" description="Helical" evidence="1">
    <location>
        <begin position="1007"/>
        <end position="1033"/>
    </location>
</feature>
<feature type="transmembrane region" description="Helical" evidence="1">
    <location>
        <begin position="536"/>
        <end position="555"/>
    </location>
</feature>
<dbReference type="SUPFAM" id="SSF82714">
    <property type="entry name" value="Multidrug efflux transporter AcrB TolC docking domain, DN and DC subdomains"/>
    <property type="match status" value="2"/>
</dbReference>
<dbReference type="SUPFAM" id="SSF82866">
    <property type="entry name" value="Multidrug efflux transporter AcrB transmembrane domain"/>
    <property type="match status" value="2"/>
</dbReference>
<accession>G4SVR6</accession>
<dbReference type="PATRIC" id="fig|271065.3.peg.2514"/>
<dbReference type="AlphaFoldDB" id="G4SVR6"/>
<feature type="transmembrane region" description="Helical" evidence="1">
    <location>
        <begin position="973"/>
        <end position="995"/>
    </location>
</feature>
<dbReference type="KEGG" id="mah:MEALZ_2445"/>
<sequence>MQSHQDPSHTGPIAWMAGHSVAANLAMVVFIIGGLLFLNNIRQEVFPDFEIDSVSISVTYPGASPEEVERGIVLAIEDAVGGLDGIKQITSSAKENAGSVTVEALRGTDMQKFTQDIQKEIDRITTFPIDAEKPQITLIASKRRVISVALYGDAEDTVLHELAEQLRDQLLQDPGITQIDLEGVKPLEIAVEIPQDMLRRYGLSLGDIAQRIASASIDLPAGSVKTGSGEILIRIKERRDYGRQFSQLPIITTSDGSQIKLGDIARITDGFDESDYYATFNDKPAVMLQVYSVGEQTPIQVSETVRNHLDKIAPELPEGIYTDVRRDASEDYAQRIDLLLRNSAMGLSLVFILLALFLELRLAFWVMMGIPIAFLGSFLFLPSIGVTLNMISLFAFIIAIGIVVDDAIIIGENIYHYRQEGLSPLQASIQGAREMAMPVTFSILTNIATFMPLLFIPGFTGKIFFMIPLVVITVFLLSLVESLFILPNHLGHLKPLKSKGFQARIHHYQQRFSDGFRRWTLHRYGPFLESVLEHRYLTVAMAFSLLIVALAYAASGRMGMTLFPKVESDYAQVTLTMPFGTPAEKTEAIARHLSEAARRVASNVPNGDLLLKGQFTELGTIDRQQTLGSHLATVRTYLAPPEVRDDILSTEQFTRRWRIEAGEIAGIEAILFESDAGGPSRGPAITVELNHRDIQVLEKASKRLAQMLSAYPIVNDVDSGLTSGKEQLDFTLLPEGRSLGLTAQDVARQVRNAFFGAEVLRQQRGRNEIKIMVRLPENERMSLKDVESLILRTPAGIEIPLTEAVQIERGRAYTEINRRNGRRNIQVKSGVTPRSRAGEIINDLKATELPRLQEEFPGLQYSFQGSQAEMADNLSSLKISFVFALLAIYAMLAIPFRSYILPLIVIVSIPFGIIGAILGHLLMGYDLSILSMLGIVALSGIVVNDSLVLINYANEHRIGSAKTPLQVIKAAGIQRFRPILLTTLTTFFGLMPMILETSRQARMLIPMAISIGFGILFATLITLVLIPSLYLVAEDVRVLFHKLKIAFSAKD</sequence>
<evidence type="ECO:0000256" key="1">
    <source>
        <dbReference type="SAM" id="Phobius"/>
    </source>
</evidence>
<keyword evidence="1" id="KW-0812">Transmembrane</keyword>
<dbReference type="Proteomes" id="UP000008315">
    <property type="component" value="Chromosome"/>
</dbReference>
<dbReference type="EMBL" id="FO082060">
    <property type="protein sequence ID" value="CCE24125.1"/>
    <property type="molecule type" value="Genomic_DNA"/>
</dbReference>
<feature type="transmembrane region" description="Helical" evidence="1">
    <location>
        <begin position="463"/>
        <end position="486"/>
    </location>
</feature>
<gene>
    <name evidence="2" type="ordered locus">MEALZ_2445</name>
</gene>
<protein>
    <submittedName>
        <fullName evidence="2">Acriflavin resistance protein</fullName>
    </submittedName>
</protein>
<feature type="transmembrane region" description="Helical" evidence="1">
    <location>
        <begin position="393"/>
        <end position="415"/>
    </location>
</feature>
<keyword evidence="3" id="KW-1185">Reference proteome</keyword>
<feature type="transmembrane region" description="Helical" evidence="1">
    <location>
        <begin position="12"/>
        <end position="38"/>
    </location>
</feature>
<feature type="transmembrane region" description="Helical" evidence="1">
    <location>
        <begin position="929"/>
        <end position="953"/>
    </location>
</feature>
<proteinExistence type="predicted"/>
<name>G4SVR6_META2</name>
<feature type="transmembrane region" description="Helical" evidence="1">
    <location>
        <begin position="876"/>
        <end position="894"/>
    </location>
</feature>
<dbReference type="RefSeq" id="WP_014148901.1">
    <property type="nucleotide sequence ID" value="NC_016112.1"/>
</dbReference>
<feature type="transmembrane region" description="Helical" evidence="1">
    <location>
        <begin position="363"/>
        <end position="381"/>
    </location>
</feature>
<keyword evidence="1" id="KW-0472">Membrane</keyword>
<reference evidence="3" key="1">
    <citation type="journal article" date="2012" name="J. Bacteriol.">
        <title>Genome sequence of the haloalkaliphilic methanotrophic bacterium Methylomicrobium alcaliphilum 20Z.</title>
        <authorList>
            <person name="Vuilleumier S."/>
            <person name="Khmelenina V.N."/>
            <person name="Bringel F."/>
            <person name="Reshetnikov A.S."/>
            <person name="Lajus A."/>
            <person name="Mangenot S."/>
            <person name="Rouy Z."/>
            <person name="Op den Camp H.J."/>
            <person name="Jetten M.S."/>
            <person name="Dispirito A.A."/>
            <person name="Dunfield P."/>
            <person name="Klotz M.G."/>
            <person name="Semrau J.D."/>
            <person name="Stein L.Y."/>
            <person name="Barbe V."/>
            <person name="Medigue C."/>
            <person name="Trotsenko Y.A."/>
            <person name="Kalyuzhnaya M.G."/>
        </authorList>
    </citation>
    <scope>NUCLEOTIDE SEQUENCE [LARGE SCALE GENOMIC DNA]</scope>
    <source>
        <strain evidence="3">DSM 19304 / NCIMB 14124 / VKM B-2133 / 20Z</strain>
    </source>
</reference>
<feature type="transmembrane region" description="Helical" evidence="1">
    <location>
        <begin position="900"/>
        <end position="922"/>
    </location>
</feature>
<dbReference type="InterPro" id="IPR001036">
    <property type="entry name" value="Acrflvin-R"/>
</dbReference>
<dbReference type="InterPro" id="IPR027463">
    <property type="entry name" value="AcrB_DN_DC_subdom"/>
</dbReference>